<dbReference type="Proteomes" id="UP000253090">
    <property type="component" value="Unassembled WGS sequence"/>
</dbReference>
<comment type="caution">
    <text evidence="2">The sequence shown here is derived from an EMBL/GenBank/DDBJ whole genome shotgun (WGS) entry which is preliminary data.</text>
</comment>
<organism evidence="2 3">
    <name type="scientific">Fontibacillus phaseoli</name>
    <dbReference type="NCBI Taxonomy" id="1416533"/>
    <lineage>
        <taxon>Bacteria</taxon>
        <taxon>Bacillati</taxon>
        <taxon>Bacillota</taxon>
        <taxon>Bacilli</taxon>
        <taxon>Bacillales</taxon>
        <taxon>Paenibacillaceae</taxon>
        <taxon>Fontibacillus</taxon>
    </lineage>
</organism>
<feature type="transmembrane region" description="Helical" evidence="1">
    <location>
        <begin position="21"/>
        <end position="44"/>
    </location>
</feature>
<evidence type="ECO:0000256" key="1">
    <source>
        <dbReference type="SAM" id="Phobius"/>
    </source>
</evidence>
<keyword evidence="1" id="KW-0812">Transmembrane</keyword>
<reference evidence="2 3" key="1">
    <citation type="submission" date="2018-07" db="EMBL/GenBank/DDBJ databases">
        <title>Genomic Encyclopedia of Type Strains, Phase III (KMG-III): the genomes of soil and plant-associated and newly described type strains.</title>
        <authorList>
            <person name="Whitman W."/>
        </authorList>
    </citation>
    <scope>NUCLEOTIDE SEQUENCE [LARGE SCALE GENOMIC DNA]</scope>
    <source>
        <strain evidence="2 3">CECT 8333</strain>
    </source>
</reference>
<protein>
    <recommendedName>
        <fullName evidence="4">Phosphodiester glycosidase domain-containing protein</fullName>
    </recommendedName>
</protein>
<keyword evidence="1" id="KW-0472">Membrane</keyword>
<dbReference type="RefSeq" id="WP_114496289.1">
    <property type="nucleotide sequence ID" value="NZ_QPJW01000002.1"/>
</dbReference>
<evidence type="ECO:0000313" key="3">
    <source>
        <dbReference type="Proteomes" id="UP000253090"/>
    </source>
</evidence>
<dbReference type="AlphaFoldDB" id="A0A369BQ87"/>
<name>A0A369BQ87_9BACL</name>
<sequence>MLPARVSKAERPRLHSRWIMAVAAAALIGLSVIGMLAWGSIYLLPHPYTYSKTVAASGVELYTLTVKPEHIELRAADRPLRDYRVYGINGGFFYQDSVLSIAVNGDVPVKGQAGGYGSGWFNAKYPRGTLVWDEAAGRFSVQLVSSAAELNVQDRSRYFAQGGISMNLSDEAGWEEAMLLEHLPYPEEKRLRSGLVYDDTGMLWLIVTPTRCTAAEFRTAILERIAPDSAKEGIFLDGDGSSQLKSAETSLDGDSRDLQQIIAIN</sequence>
<accession>A0A369BQ87</accession>
<dbReference type="EMBL" id="QPJW01000002">
    <property type="protein sequence ID" value="RCX21744.1"/>
    <property type="molecule type" value="Genomic_DNA"/>
</dbReference>
<proteinExistence type="predicted"/>
<gene>
    <name evidence="2" type="ORF">DFP94_102501</name>
</gene>
<evidence type="ECO:0008006" key="4">
    <source>
        <dbReference type="Google" id="ProtNLM"/>
    </source>
</evidence>
<keyword evidence="3" id="KW-1185">Reference proteome</keyword>
<keyword evidence="1" id="KW-1133">Transmembrane helix</keyword>
<evidence type="ECO:0000313" key="2">
    <source>
        <dbReference type="EMBL" id="RCX21744.1"/>
    </source>
</evidence>
<dbReference type="OrthoDB" id="2658510at2"/>